<name>A0ABQ9ZLH7_9CRUS</name>
<feature type="region of interest" description="Disordered" evidence="1">
    <location>
        <begin position="54"/>
        <end position="80"/>
    </location>
</feature>
<protein>
    <submittedName>
        <fullName evidence="2">Uncharacterized protein</fullName>
    </submittedName>
</protein>
<accession>A0ABQ9ZLH7</accession>
<keyword evidence="3" id="KW-1185">Reference proteome</keyword>
<sequence>MTFVYFDFVKEKWSVLNDMWDDTVIGLDEEVFLVRGEDKGVTCKTKYENLRRDDRCVINNSNPSQQQQPHPARRSSRMQPSLRLTVYRRTKVIVNPYLLNLQSSESSQGAEKTIPGTNTWSLKLNRCYISKLSQTGSGASDTRDTTSDMM</sequence>
<feature type="compositionally biased region" description="Low complexity" evidence="1">
    <location>
        <begin position="59"/>
        <end position="69"/>
    </location>
</feature>
<gene>
    <name evidence="2" type="ORF">OUZ56_026357</name>
</gene>
<proteinExistence type="predicted"/>
<reference evidence="2 3" key="1">
    <citation type="journal article" date="2023" name="Nucleic Acids Res.">
        <title>The hologenome of Daphnia magna reveals possible DNA methylation and microbiome-mediated evolution of the host genome.</title>
        <authorList>
            <person name="Chaturvedi A."/>
            <person name="Li X."/>
            <person name="Dhandapani V."/>
            <person name="Marshall H."/>
            <person name="Kissane S."/>
            <person name="Cuenca-Cambronero M."/>
            <person name="Asole G."/>
            <person name="Calvet F."/>
            <person name="Ruiz-Romero M."/>
            <person name="Marangio P."/>
            <person name="Guigo R."/>
            <person name="Rago D."/>
            <person name="Mirbahai L."/>
            <person name="Eastwood N."/>
            <person name="Colbourne J.K."/>
            <person name="Zhou J."/>
            <person name="Mallon E."/>
            <person name="Orsini L."/>
        </authorList>
    </citation>
    <scope>NUCLEOTIDE SEQUENCE [LARGE SCALE GENOMIC DNA]</scope>
    <source>
        <strain evidence="2">LRV0_1</strain>
    </source>
</reference>
<organism evidence="2 3">
    <name type="scientific">Daphnia magna</name>
    <dbReference type="NCBI Taxonomy" id="35525"/>
    <lineage>
        <taxon>Eukaryota</taxon>
        <taxon>Metazoa</taxon>
        <taxon>Ecdysozoa</taxon>
        <taxon>Arthropoda</taxon>
        <taxon>Crustacea</taxon>
        <taxon>Branchiopoda</taxon>
        <taxon>Diplostraca</taxon>
        <taxon>Cladocera</taxon>
        <taxon>Anomopoda</taxon>
        <taxon>Daphniidae</taxon>
        <taxon>Daphnia</taxon>
    </lineage>
</organism>
<evidence type="ECO:0000313" key="2">
    <source>
        <dbReference type="EMBL" id="KAK4013804.1"/>
    </source>
</evidence>
<comment type="caution">
    <text evidence="2">The sequence shown here is derived from an EMBL/GenBank/DDBJ whole genome shotgun (WGS) entry which is preliminary data.</text>
</comment>
<evidence type="ECO:0000256" key="1">
    <source>
        <dbReference type="SAM" id="MobiDB-lite"/>
    </source>
</evidence>
<evidence type="ECO:0000313" key="3">
    <source>
        <dbReference type="Proteomes" id="UP001234178"/>
    </source>
</evidence>
<dbReference type="EMBL" id="JAOYFB010000004">
    <property type="protein sequence ID" value="KAK4013804.1"/>
    <property type="molecule type" value="Genomic_DNA"/>
</dbReference>
<dbReference type="Proteomes" id="UP001234178">
    <property type="component" value="Unassembled WGS sequence"/>
</dbReference>